<evidence type="ECO:0000256" key="2">
    <source>
        <dbReference type="ARBA" id="ARBA00022448"/>
    </source>
</evidence>
<reference evidence="9" key="1">
    <citation type="submission" date="2020-10" db="EMBL/GenBank/DDBJ databases">
        <authorList>
            <person name="Lu T."/>
            <person name="Wang Q."/>
            <person name="Han X."/>
        </authorList>
    </citation>
    <scope>NUCLEOTIDE SEQUENCE</scope>
    <source>
        <strain evidence="9">WQ 366</strain>
    </source>
</reference>
<dbReference type="Pfam" id="PF07715">
    <property type="entry name" value="Plug"/>
    <property type="match status" value="1"/>
</dbReference>
<dbReference type="InterPro" id="IPR023996">
    <property type="entry name" value="TonB-dep_OMP_SusC/RagA"/>
</dbReference>
<dbReference type="Gene3D" id="2.170.130.10">
    <property type="entry name" value="TonB-dependent receptor, plug domain"/>
    <property type="match status" value="1"/>
</dbReference>
<evidence type="ECO:0000256" key="7">
    <source>
        <dbReference type="PROSITE-ProRule" id="PRU01360"/>
    </source>
</evidence>
<keyword evidence="4 7" id="KW-0812">Transmembrane</keyword>
<keyword evidence="6 7" id="KW-0998">Cell outer membrane</keyword>
<accession>A0ABS7Z241</accession>
<keyword evidence="5 7" id="KW-0472">Membrane</keyword>
<dbReference type="InterPro" id="IPR012910">
    <property type="entry name" value="Plug_dom"/>
</dbReference>
<dbReference type="Pfam" id="PF13715">
    <property type="entry name" value="CarbopepD_reg_2"/>
    <property type="match status" value="1"/>
</dbReference>
<dbReference type="InterPro" id="IPR008969">
    <property type="entry name" value="CarboxyPept-like_regulatory"/>
</dbReference>
<evidence type="ECO:0000256" key="6">
    <source>
        <dbReference type="ARBA" id="ARBA00023237"/>
    </source>
</evidence>
<dbReference type="EMBL" id="JADEYP010000001">
    <property type="protein sequence ID" value="MCA5003642.1"/>
    <property type="molecule type" value="Genomic_DNA"/>
</dbReference>
<dbReference type="InterPro" id="IPR011662">
    <property type="entry name" value="Secretin/TonB_short_N"/>
</dbReference>
<evidence type="ECO:0000313" key="9">
    <source>
        <dbReference type="EMBL" id="MCA5003642.1"/>
    </source>
</evidence>
<name>A0ABS7Z241_9SPHI</name>
<sequence length="1120" mass="126032">MLNQTIKKSLFGILGGLALILLISPHLKAQQKELSQTKITLKVKEKTIESLLDTISKITKSNFFFNHDQINVNKKKSIDIKNTPLKQAIQEIFSQQNVEVVFQDSRLILLRPQDVAKAHKQVLKFTLQGEIVDITTKMPLPGAAVVLLENKGIGVSADRDGKFSIEVVEGISSIVISYMGFQEEIIPIEGNVKNLVVQLTPIQNELNDVVVTGMAPRKADSFTGSYITVKGDELKRLNPNNLLDALQFFDPSFRIVENNARGSDPNAMPDFRLRGDAQLGSVASSDLQMLVGDYSNRPNMPLLILDGFEATLQRIVDLDPERVESITILKDAAATAIYGSRASNGVIVFETKKPLPGKININYSMNYGISMPDLRDYNLMNAGEKLEYENRAGLFPSTHVPQQNYYNHYKSEILKGVDTYWISAPLQTAHNHRHTLSMQGGDDAIRYNLSLNYGSQPGVMKESTRDNMGLSLNLQYRRKAWNINNQISINDATGKNSPYGTFQQYSAMNPYYRKYDGNGNYTSYIENKSMGTGEQLVQIFNPLYNTNFPNKDFNKNFSVTENLSIEWNPIQSLRWSTNASITKGTARSERFISSNNSTYFFEDDLLKRGSYSKNTGETFAWNANTSVNYNHVSGPHLISAFLRGEISETQNNAVNLLATGFPSDAMNDFLFGFEMQQRPNGAETTVRTIGTTGQISYMLHNKYAADFSVRGDVSSQFGDNTGMAPFWATGVRWNIDREKWLQNTIFNTLVLRASIGKTGSQNYSPYQAIETYSFSELMFPYLSSDVLGAELMGLGNKELGWSTTNDRSTSLDFGLFKNRVSGSVSYYNNLTDNLLLDYTLAPSTGFETLTMNAGALENKGVDVRLNFTPIANYDNRFQWIISANAAHNKNTIKKISNVLKKLNEENLLRENAPLPIYEEGKSTTQLFTVRSLGIDPATGKEVYLKRNGNKTFVWDPADKVSVGDTEPKFRGAINNSIMYKNFNLSMAFQYQYGGYRYNSTLVDKLENTSIAYNLDRRAIEGRWSEDNREAAYKSISILGNSTPQSSRFVQKFNEFSLAALAVGYRFEPKDFPFLKKNKIASINTNFSMQDVFRFSTVEQERGLEYPFARTYNLTLSFLFN</sequence>
<evidence type="ECO:0000259" key="8">
    <source>
        <dbReference type="SMART" id="SM00965"/>
    </source>
</evidence>
<dbReference type="InterPro" id="IPR023997">
    <property type="entry name" value="TonB-dep_OMP_SusC/RagA_CS"/>
</dbReference>
<dbReference type="Gene3D" id="2.60.40.1120">
    <property type="entry name" value="Carboxypeptidase-like, regulatory domain"/>
    <property type="match status" value="1"/>
</dbReference>
<dbReference type="Proteomes" id="UP001165302">
    <property type="component" value="Unassembled WGS sequence"/>
</dbReference>
<protein>
    <submittedName>
        <fullName evidence="9">SusC/RagA family TonB-linked outer membrane protein</fullName>
    </submittedName>
</protein>
<dbReference type="InterPro" id="IPR036942">
    <property type="entry name" value="Beta-barrel_TonB_sf"/>
</dbReference>
<feature type="domain" description="Secretin/TonB short N-terminal" evidence="8">
    <location>
        <begin position="61"/>
        <end position="113"/>
    </location>
</feature>
<dbReference type="SMART" id="SM00965">
    <property type="entry name" value="STN"/>
    <property type="match status" value="1"/>
</dbReference>
<dbReference type="Pfam" id="PF07660">
    <property type="entry name" value="STN"/>
    <property type="match status" value="1"/>
</dbReference>
<comment type="caution">
    <text evidence="9">The sequence shown here is derived from an EMBL/GenBank/DDBJ whole genome shotgun (WGS) entry which is preliminary data.</text>
</comment>
<keyword evidence="10" id="KW-1185">Reference proteome</keyword>
<evidence type="ECO:0000256" key="3">
    <source>
        <dbReference type="ARBA" id="ARBA00022452"/>
    </source>
</evidence>
<keyword evidence="3 7" id="KW-1134">Transmembrane beta strand</keyword>
<comment type="similarity">
    <text evidence="7">Belongs to the TonB-dependent receptor family.</text>
</comment>
<dbReference type="Gene3D" id="2.40.170.20">
    <property type="entry name" value="TonB-dependent receptor, beta-barrel domain"/>
    <property type="match status" value="1"/>
</dbReference>
<dbReference type="SUPFAM" id="SSF49464">
    <property type="entry name" value="Carboxypeptidase regulatory domain-like"/>
    <property type="match status" value="1"/>
</dbReference>
<evidence type="ECO:0000256" key="4">
    <source>
        <dbReference type="ARBA" id="ARBA00022692"/>
    </source>
</evidence>
<dbReference type="InterPro" id="IPR039426">
    <property type="entry name" value="TonB-dep_rcpt-like"/>
</dbReference>
<comment type="subcellular location">
    <subcellularLocation>
        <location evidence="1 7">Cell outer membrane</location>
        <topology evidence="1 7">Multi-pass membrane protein</topology>
    </subcellularLocation>
</comment>
<dbReference type="NCBIfam" id="TIGR04057">
    <property type="entry name" value="SusC_RagA_signa"/>
    <property type="match status" value="1"/>
</dbReference>
<dbReference type="InterPro" id="IPR037066">
    <property type="entry name" value="Plug_dom_sf"/>
</dbReference>
<dbReference type="PROSITE" id="PS52016">
    <property type="entry name" value="TONB_DEPENDENT_REC_3"/>
    <property type="match status" value="1"/>
</dbReference>
<dbReference type="SUPFAM" id="SSF56935">
    <property type="entry name" value="Porins"/>
    <property type="match status" value="1"/>
</dbReference>
<proteinExistence type="inferred from homology"/>
<dbReference type="NCBIfam" id="TIGR04056">
    <property type="entry name" value="OMP_RagA_SusC"/>
    <property type="match status" value="1"/>
</dbReference>
<evidence type="ECO:0000256" key="1">
    <source>
        <dbReference type="ARBA" id="ARBA00004571"/>
    </source>
</evidence>
<evidence type="ECO:0000256" key="5">
    <source>
        <dbReference type="ARBA" id="ARBA00023136"/>
    </source>
</evidence>
<evidence type="ECO:0000313" key="10">
    <source>
        <dbReference type="Proteomes" id="UP001165302"/>
    </source>
</evidence>
<keyword evidence="2 7" id="KW-0813">Transport</keyword>
<gene>
    <name evidence="9" type="ORF">IPZ78_00600</name>
</gene>
<dbReference type="RefSeq" id="WP_225550978.1">
    <property type="nucleotide sequence ID" value="NZ_JADEYP010000001.1"/>
</dbReference>
<organism evidence="9 10">
    <name type="scientific">Sphingobacterium bovistauri</name>
    <dbReference type="NCBI Taxonomy" id="2781959"/>
    <lineage>
        <taxon>Bacteria</taxon>
        <taxon>Pseudomonadati</taxon>
        <taxon>Bacteroidota</taxon>
        <taxon>Sphingobacteriia</taxon>
        <taxon>Sphingobacteriales</taxon>
        <taxon>Sphingobacteriaceae</taxon>
        <taxon>Sphingobacterium</taxon>
    </lineage>
</organism>